<dbReference type="HOGENOM" id="CLU_036236_0_0_1"/>
<feature type="compositionally biased region" description="Basic and acidic residues" evidence="1">
    <location>
        <begin position="560"/>
        <end position="582"/>
    </location>
</feature>
<proteinExistence type="predicted"/>
<protein>
    <submittedName>
        <fullName evidence="2">Uncharacterized protein</fullName>
    </submittedName>
</protein>
<reference evidence="3" key="1">
    <citation type="journal article" date="2012" name="MBio">
        <title>Comparative genome analysis of Trichophyton rubrum and related dermatophytes reveals candidate genes involved in infection.</title>
        <authorList>
            <person name="Martinez D.A."/>
            <person name="Oliver B.G."/>
            <person name="Graeser Y."/>
            <person name="Goldberg J.M."/>
            <person name="Li W."/>
            <person name="Martinez-Rossi N.M."/>
            <person name="Monod M."/>
            <person name="Shelest E."/>
            <person name="Barton R.C."/>
            <person name="Birch E."/>
            <person name="Brakhage A.A."/>
            <person name="Chen Z."/>
            <person name="Gurr S.J."/>
            <person name="Heiman D."/>
            <person name="Heitman J."/>
            <person name="Kosti I."/>
            <person name="Rossi A."/>
            <person name="Saif S."/>
            <person name="Samalova M."/>
            <person name="Saunders C.W."/>
            <person name="Shea T."/>
            <person name="Summerbell R.C."/>
            <person name="Xu J."/>
            <person name="Young S."/>
            <person name="Zeng Q."/>
            <person name="Birren B.W."/>
            <person name="Cuomo C.A."/>
            <person name="White T.C."/>
        </authorList>
    </citation>
    <scope>NUCLEOTIDE SEQUENCE [LARGE SCALE GENOMIC DNA]</scope>
    <source>
        <strain evidence="3">CBS 112818</strain>
    </source>
</reference>
<evidence type="ECO:0000313" key="3">
    <source>
        <dbReference type="Proteomes" id="UP000009172"/>
    </source>
</evidence>
<feature type="compositionally biased region" description="Basic and acidic residues" evidence="1">
    <location>
        <begin position="362"/>
        <end position="373"/>
    </location>
</feature>
<sequence length="592" mass="66753">MEGNTSYTILASPAPSILMRDGYHTTTNAFHPTYYRGKKESWDLASEVWDAIDEIKNNSPLSYTLRGIPENPYSLGREHYLCGDEQSICGRFVQNVLGPVTAVSFANGVKTRFGDYKVCSESREKEHSKVPDFVAVHCTAKDLKGLKELDRNKYPYLKFIGEAKTPWNHDLGKIYENFVAGKKTKINSALGQISKYMYQHKIRYGFLTTYNETIFLKQKLFKDSTWGLLVSTPVSSDIEANRKTGAVSLRQCLYYLMCVTEDPKNRIADNTTPLEQWVDDTAPKDQPQPQPHTPVKGKYHTPAEILANLSRSPAFRNEPPFTTDRIKLYYDPALEDISTDGAKSYVRIGGQRIQAELMSQDQSHRSKDGESSRFRPSPSPSARLREQEYGSSTPSKHRKEGTFSLKERMQNPGLLDYTKASYDSYSSYLDTTTRPSSQSQGYGYPVGQYQHSARDASVMRETSPTPYARLPEESSPHRGLSQTREMILPHRPPPSGHHQSLSREVSQPHAMNPPHYPSMGPGQGGSPDRRAERHDSGSRDKGKGKAKERLDSTGGYNLRSRSDKGESSKGRGKDKDDDEKRGRFTGTFSRKR</sequence>
<feature type="region of interest" description="Disordered" evidence="1">
    <location>
        <begin position="452"/>
        <end position="592"/>
    </location>
</feature>
<feature type="region of interest" description="Disordered" evidence="1">
    <location>
        <begin position="428"/>
        <end position="447"/>
    </location>
</feature>
<dbReference type="Proteomes" id="UP000009172">
    <property type="component" value="Unassembled WGS sequence"/>
</dbReference>
<feature type="compositionally biased region" description="Basic and acidic residues" evidence="1">
    <location>
        <begin position="527"/>
        <end position="551"/>
    </location>
</feature>
<name>F2RP92_TRIT1</name>
<organism evidence="2 3">
    <name type="scientific">Trichophyton tonsurans (strain CBS 112818)</name>
    <name type="common">Scalp ringworm fungus</name>
    <dbReference type="NCBI Taxonomy" id="647933"/>
    <lineage>
        <taxon>Eukaryota</taxon>
        <taxon>Fungi</taxon>
        <taxon>Dikarya</taxon>
        <taxon>Ascomycota</taxon>
        <taxon>Pezizomycotina</taxon>
        <taxon>Eurotiomycetes</taxon>
        <taxon>Eurotiomycetidae</taxon>
        <taxon>Onygenales</taxon>
        <taxon>Arthrodermataceae</taxon>
        <taxon>Trichophyton</taxon>
    </lineage>
</organism>
<keyword evidence="3" id="KW-1185">Reference proteome</keyword>
<dbReference type="AlphaFoldDB" id="F2RP92"/>
<evidence type="ECO:0000313" key="2">
    <source>
        <dbReference type="EMBL" id="EGD93148.1"/>
    </source>
</evidence>
<accession>F2RP92</accession>
<dbReference type="EMBL" id="GG698478">
    <property type="protein sequence ID" value="EGD93148.1"/>
    <property type="molecule type" value="Genomic_DNA"/>
</dbReference>
<gene>
    <name evidence="2" type="ORF">TESG_00702</name>
</gene>
<feature type="region of interest" description="Disordered" evidence="1">
    <location>
        <begin position="357"/>
        <end position="410"/>
    </location>
</feature>
<evidence type="ECO:0000256" key="1">
    <source>
        <dbReference type="SAM" id="MobiDB-lite"/>
    </source>
</evidence>
<dbReference type="OrthoDB" id="4174352at2759"/>
<feature type="region of interest" description="Disordered" evidence="1">
    <location>
        <begin position="277"/>
        <end position="298"/>
    </location>
</feature>